<evidence type="ECO:0000313" key="7">
    <source>
        <dbReference type="Proteomes" id="UP000237502"/>
    </source>
</evidence>
<keyword evidence="1" id="KW-0949">S-adenosyl-L-methionine</keyword>
<sequence length="298" mass="34494">MLNLRLSYATAVELGLKKGKINFSNYTAYLMIGEKCLFNCSYCAQARDAQSKAELLSRIKWPEISLETFKSIFIPAKFKRICIQVVSSLDYWTDLNELLSFLKEKEIPISVSIRPRNIEEVRTLFEKYNVDRVGIAIDVANKELFSKIRGGKYEFYEKILKNASNEFPNRITTHIIVGLGETDKNIIDFLLKMKKFKILVSLFSFTPIKGTKFEGLLPPSLSRYRKIQIAREIILQYDVEKTDFLFDSKGNLQKLPEVEVDIEEAKKTSGCPWCTRPFYNEKPTEEPYNVPIPRNINL</sequence>
<dbReference type="PANTHER" id="PTHR43726:SF1">
    <property type="entry name" value="BIOTIN SYNTHASE"/>
    <property type="match status" value="1"/>
</dbReference>
<dbReference type="PROSITE" id="PS51918">
    <property type="entry name" value="RADICAL_SAM"/>
    <property type="match status" value="1"/>
</dbReference>
<dbReference type="InterPro" id="IPR013785">
    <property type="entry name" value="Aldolase_TIM"/>
</dbReference>
<evidence type="ECO:0000256" key="2">
    <source>
        <dbReference type="ARBA" id="ARBA00022723"/>
    </source>
</evidence>
<dbReference type="InterPro" id="IPR058240">
    <property type="entry name" value="rSAM_sf"/>
</dbReference>
<dbReference type="PANTHER" id="PTHR43726">
    <property type="entry name" value="3-METHYLORNITHINE SYNTHASE"/>
    <property type="match status" value="1"/>
</dbReference>
<keyword evidence="2" id="KW-0479">Metal-binding</keyword>
<dbReference type="Gene3D" id="3.20.20.70">
    <property type="entry name" value="Aldolase class I"/>
    <property type="match status" value="1"/>
</dbReference>
<proteinExistence type="predicted"/>
<dbReference type="CDD" id="cd01335">
    <property type="entry name" value="Radical_SAM"/>
    <property type="match status" value="1"/>
</dbReference>
<evidence type="ECO:0000256" key="1">
    <source>
        <dbReference type="ARBA" id="ARBA00022691"/>
    </source>
</evidence>
<name>A0A855MMP3_9BACT</name>
<comment type="caution">
    <text evidence="6">The sequence shown here is derived from an EMBL/GenBank/DDBJ whole genome shotgun (WGS) entry which is preliminary data.</text>
</comment>
<dbReference type="SMART" id="SM00729">
    <property type="entry name" value="Elp3"/>
    <property type="match status" value="1"/>
</dbReference>
<evidence type="ECO:0000313" key="6">
    <source>
        <dbReference type="EMBL" id="POZ88764.1"/>
    </source>
</evidence>
<dbReference type="InterPro" id="IPR034422">
    <property type="entry name" value="HydE/PylB-like"/>
</dbReference>
<dbReference type="SFLD" id="SFLDS00029">
    <property type="entry name" value="Radical_SAM"/>
    <property type="match status" value="1"/>
</dbReference>
<dbReference type="SFLD" id="SFLDG01098">
    <property type="entry name" value="Uncharacterised_Radical_SAM_Su"/>
    <property type="match status" value="1"/>
</dbReference>
<reference evidence="6 7" key="1">
    <citation type="submission" date="2014-01" db="EMBL/GenBank/DDBJ databases">
        <title>Comparative genomics of Petrotoga.</title>
        <authorList>
            <person name="Chow K."/>
            <person name="Charchuk R."/>
            <person name="Nesbo C.L."/>
        </authorList>
    </citation>
    <scope>NUCLEOTIDE SEQUENCE [LARGE SCALE GENOMIC DNA]</scope>
    <source>
        <strain evidence="6 7">DSM 13575</strain>
    </source>
</reference>
<keyword evidence="4" id="KW-0411">Iron-sulfur</keyword>
<dbReference type="InterPro" id="IPR006638">
    <property type="entry name" value="Elp3/MiaA/NifB-like_rSAM"/>
</dbReference>
<dbReference type="EMBL" id="JAHC01000016">
    <property type="protein sequence ID" value="POZ88764.1"/>
    <property type="molecule type" value="Genomic_DNA"/>
</dbReference>
<dbReference type="SUPFAM" id="SSF102114">
    <property type="entry name" value="Radical SAM enzymes"/>
    <property type="match status" value="1"/>
</dbReference>
<organism evidence="6 7">
    <name type="scientific">Petrotoga sibirica DSM 13575</name>
    <dbReference type="NCBI Taxonomy" id="1122956"/>
    <lineage>
        <taxon>Bacteria</taxon>
        <taxon>Thermotogati</taxon>
        <taxon>Thermotogota</taxon>
        <taxon>Thermotogae</taxon>
        <taxon>Petrotogales</taxon>
        <taxon>Petrotogaceae</taxon>
        <taxon>Petrotoga</taxon>
    </lineage>
</organism>
<dbReference type="Proteomes" id="UP000237502">
    <property type="component" value="Unassembled WGS sequence"/>
</dbReference>
<dbReference type="Pfam" id="PF04055">
    <property type="entry name" value="Radical_SAM"/>
    <property type="match status" value="1"/>
</dbReference>
<dbReference type="GO" id="GO:0046872">
    <property type="term" value="F:metal ion binding"/>
    <property type="evidence" value="ECO:0007669"/>
    <property type="project" value="UniProtKB-KW"/>
</dbReference>
<gene>
    <name evidence="6" type="ORF">AA80_04040</name>
</gene>
<keyword evidence="3" id="KW-0408">Iron</keyword>
<evidence type="ECO:0000256" key="3">
    <source>
        <dbReference type="ARBA" id="ARBA00023004"/>
    </source>
</evidence>
<accession>A0A855MMP3</accession>
<dbReference type="InterPro" id="IPR007197">
    <property type="entry name" value="rSAM"/>
</dbReference>
<dbReference type="GO" id="GO:0051536">
    <property type="term" value="F:iron-sulfur cluster binding"/>
    <property type="evidence" value="ECO:0007669"/>
    <property type="project" value="UniProtKB-KW"/>
</dbReference>
<evidence type="ECO:0000259" key="5">
    <source>
        <dbReference type="PROSITE" id="PS51918"/>
    </source>
</evidence>
<protein>
    <submittedName>
        <fullName evidence="6">Radical SAM protein</fullName>
    </submittedName>
</protein>
<dbReference type="GO" id="GO:0016740">
    <property type="term" value="F:transferase activity"/>
    <property type="evidence" value="ECO:0007669"/>
    <property type="project" value="TreeGrafter"/>
</dbReference>
<dbReference type="AlphaFoldDB" id="A0A855MMP3"/>
<feature type="domain" description="Radical SAM core" evidence="5">
    <location>
        <begin position="22"/>
        <end position="245"/>
    </location>
</feature>
<evidence type="ECO:0000256" key="4">
    <source>
        <dbReference type="ARBA" id="ARBA00023014"/>
    </source>
</evidence>